<reference evidence="3" key="2">
    <citation type="submission" date="2013-10" db="EMBL/GenBank/DDBJ databases">
        <authorList>
            <person name="Aslett M."/>
        </authorList>
    </citation>
    <scope>NUCLEOTIDE SEQUENCE [LARGE SCALE GENOMIC DNA]</scope>
    <source>
        <strain evidence="3">Houghton</strain>
    </source>
</reference>
<proteinExistence type="predicted"/>
<feature type="region of interest" description="Disordered" evidence="1">
    <location>
        <begin position="126"/>
        <end position="151"/>
    </location>
</feature>
<dbReference type="EMBL" id="HG711576">
    <property type="protein sequence ID" value="CDJ49269.1"/>
    <property type="molecule type" value="Genomic_DNA"/>
</dbReference>
<keyword evidence="2" id="KW-0472">Membrane</keyword>
<dbReference type="Proteomes" id="UP000030750">
    <property type="component" value="Unassembled WGS sequence"/>
</dbReference>
<feature type="region of interest" description="Disordered" evidence="1">
    <location>
        <begin position="89"/>
        <end position="109"/>
    </location>
</feature>
<sequence>MGAATGDRGLVQSDKLYFLSRNSGPPHRETQNCHAAYTAIFFSLIATVYLIFYGSWCLRNLDLAHTVEGGLHERVLSLAETGSLKKCMGDNSEQLTGASPSSPRPLGPTMQLISASIRSLNSLEDASLNEDNNESSVPTKTKTKAGGEEHTLLERTRGGGNQQVELKTTLRNKQVELNRSVQGGEQRATPKCIVDGGNRHDPCIEEPTSFYLVNALATIPDEAELRRLQKSLLIPAEEAKNLTEKETVLIREANDKLLFFMERRYRLAAGLRKAVESRQRLVAYAQKLGGTERSCGTFGRFTRFVYTIISRELRKRIYIADSKILEIGANLNDLRGVLKGFLRRREQRALSLRIMASKRQSGLVLTTREANALGVAKLVVNGSRKKNYLPTRMEGKAIVDTGFKLLAALQDARLRLSSLMEEATSESGCGSCAKCVDLKEHLERCDALHKEASTYALKLRSLTLTFFPEQYREIIIKLEREALQLRKKTELAVQSLQCNSPQREEAKPLP</sequence>
<evidence type="ECO:0008006" key="5">
    <source>
        <dbReference type="Google" id="ProtNLM"/>
    </source>
</evidence>
<keyword evidence="2" id="KW-1133">Transmembrane helix</keyword>
<evidence type="ECO:0000256" key="2">
    <source>
        <dbReference type="SAM" id="Phobius"/>
    </source>
</evidence>
<dbReference type="VEuPathDB" id="ToxoDB:EBH_0059900"/>
<reference evidence="3" key="1">
    <citation type="submission" date="2013-10" db="EMBL/GenBank/DDBJ databases">
        <title>Genomic analysis of the causative agents of coccidiosis in chickens.</title>
        <authorList>
            <person name="Reid A.J."/>
            <person name="Blake D."/>
            <person name="Billington K."/>
            <person name="Browne H."/>
            <person name="Dunn M."/>
            <person name="Hung S."/>
            <person name="Kawahara F."/>
            <person name="Miranda-Saavedra D."/>
            <person name="Mourier T."/>
            <person name="Nagra H."/>
            <person name="Otto T.D."/>
            <person name="Rawlings N."/>
            <person name="Sanchez A."/>
            <person name="Sanders M."/>
            <person name="Subramaniam C."/>
            <person name="Tay Y."/>
            <person name="Dear P."/>
            <person name="Doerig C."/>
            <person name="Gruber A."/>
            <person name="Parkinson J."/>
            <person name="Shirley M."/>
            <person name="Wan K.L."/>
            <person name="Berriman M."/>
            <person name="Tomley F."/>
            <person name="Pain A."/>
        </authorList>
    </citation>
    <scope>NUCLEOTIDE SEQUENCE [LARGE SCALE GENOMIC DNA]</scope>
    <source>
        <strain evidence="3">Houghton</strain>
    </source>
</reference>
<dbReference type="OrthoDB" id="348353at2759"/>
<accession>U6LL01</accession>
<evidence type="ECO:0000313" key="4">
    <source>
        <dbReference type="Proteomes" id="UP000030750"/>
    </source>
</evidence>
<evidence type="ECO:0000313" key="3">
    <source>
        <dbReference type="EMBL" id="CDJ49269.1"/>
    </source>
</evidence>
<organism evidence="3 4">
    <name type="scientific">Eimeria brunetti</name>
    <dbReference type="NCBI Taxonomy" id="51314"/>
    <lineage>
        <taxon>Eukaryota</taxon>
        <taxon>Sar</taxon>
        <taxon>Alveolata</taxon>
        <taxon>Apicomplexa</taxon>
        <taxon>Conoidasida</taxon>
        <taxon>Coccidia</taxon>
        <taxon>Eucoccidiorida</taxon>
        <taxon>Eimeriorina</taxon>
        <taxon>Eimeriidae</taxon>
        <taxon>Eimeria</taxon>
    </lineage>
</organism>
<feature type="transmembrane region" description="Helical" evidence="2">
    <location>
        <begin position="35"/>
        <end position="56"/>
    </location>
</feature>
<keyword evidence="4" id="KW-1185">Reference proteome</keyword>
<gene>
    <name evidence="3" type="ORF">EBH_0059900</name>
</gene>
<keyword evidence="2" id="KW-0812">Transmembrane</keyword>
<dbReference type="AlphaFoldDB" id="U6LL01"/>
<feature type="compositionally biased region" description="Polar residues" evidence="1">
    <location>
        <begin position="91"/>
        <end position="101"/>
    </location>
</feature>
<evidence type="ECO:0000256" key="1">
    <source>
        <dbReference type="SAM" id="MobiDB-lite"/>
    </source>
</evidence>
<name>U6LL01_9EIME</name>
<protein>
    <recommendedName>
        <fullName evidence="5">Transmembrane protein</fullName>
    </recommendedName>
</protein>